<keyword evidence="2" id="KW-1185">Reference proteome</keyword>
<proteinExistence type="predicted"/>
<evidence type="ECO:0000313" key="1">
    <source>
        <dbReference type="EMBL" id="QIU94863.1"/>
    </source>
</evidence>
<dbReference type="EMBL" id="CP050831">
    <property type="protein sequence ID" value="QIU94863.1"/>
    <property type="molecule type" value="Genomic_DNA"/>
</dbReference>
<protein>
    <submittedName>
        <fullName evidence="1">Uncharacterized protein</fullName>
    </submittedName>
</protein>
<sequence length="607" mass="69425">MNYPYKLFFQISMLVLLCSCCTEETDDMKNKLTNGRGTVCFTIHSLSSSVEEAPLNRSIADTPQEIKQVWCVIHDGKGNINRTFHLRGTNTDKLYVEGIEPGNYIAYFMATTEDISPDSTVPEDVTQPWIAHSHTGIPFEKDYLYKKVGFTVSSDVSNQTMEVRLPRLTGRVEVLLSFDSSQLEQLIQKIEIVPDAEAKVSNVMLGNGTYDGEDILAPIDITRSRAFFSLPGKELSGVVRITQKIAIDSMETSIVEYRFNHLDIIPGFISTIRLAYSHSEESYGEIKVNESSYTADNSSIMFMESEPASMITTRRFKVDEPLNVSIDTPDKKLVTRLFAPVELRDTEIWIKFKKYGDKYFLLAHYGIIHPFQESKIDIPVMFKQCKFTGEDGEQVWIPAQEDLSMSNCELKIVYSDSPYIQKIKTIKCHWEIGFQKASADTELSPKVLKMTPDIARHICALAVNVAYMFSTDYFQSELDKLNGLYDDMRIPINKTALMNKLFSKEKFEFGILEYNILAEGLTVNFYRISMYQEYYTFFYMDRVSRQARIAFFHEFGHGLGYGHNSNMTLTENGGESLWPPFCMDRFQELCYMGDLPVLQDIVSDLPK</sequence>
<name>A0A6H0KNW3_9BACE</name>
<dbReference type="AlphaFoldDB" id="A0A6H0KNW3"/>
<dbReference type="PROSITE" id="PS51257">
    <property type="entry name" value="PROKAR_LIPOPROTEIN"/>
    <property type="match status" value="1"/>
</dbReference>
<evidence type="ECO:0000313" key="2">
    <source>
        <dbReference type="Proteomes" id="UP000501780"/>
    </source>
</evidence>
<dbReference type="RefSeq" id="WP_167963153.1">
    <property type="nucleotide sequence ID" value="NZ_CP050831.1"/>
</dbReference>
<gene>
    <name evidence="1" type="ORF">BacF7301_12225</name>
</gene>
<organism evidence="1 2">
    <name type="scientific">Bacteroides faecium</name>
    <dbReference type="NCBI Taxonomy" id="2715212"/>
    <lineage>
        <taxon>Bacteria</taxon>
        <taxon>Pseudomonadati</taxon>
        <taxon>Bacteroidota</taxon>
        <taxon>Bacteroidia</taxon>
        <taxon>Bacteroidales</taxon>
        <taxon>Bacteroidaceae</taxon>
        <taxon>Bacteroides</taxon>
    </lineage>
</organism>
<reference evidence="1 2" key="1">
    <citation type="submission" date="2020-03" db="EMBL/GenBank/DDBJ databases">
        <title>Genomic analysis of Bacteroides faecium CBA7301.</title>
        <authorList>
            <person name="Kim J."/>
            <person name="Roh S.W."/>
        </authorList>
    </citation>
    <scope>NUCLEOTIDE SEQUENCE [LARGE SCALE GENOMIC DNA]</scope>
    <source>
        <strain evidence="1 2">CBA7301</strain>
    </source>
</reference>
<accession>A0A6H0KNW3</accession>
<dbReference type="Proteomes" id="UP000501780">
    <property type="component" value="Chromosome"/>
</dbReference>
<dbReference type="KEGG" id="bfc:BacF7301_12225"/>